<comment type="caution">
    <text evidence="9">The sequence shown here is derived from an EMBL/GenBank/DDBJ whole genome shotgun (WGS) entry which is preliminary data.</text>
</comment>
<keyword evidence="2 5" id="KW-0963">Cytoplasm</keyword>
<evidence type="ECO:0000259" key="8">
    <source>
        <dbReference type="Pfam" id="PF17681"/>
    </source>
</evidence>
<evidence type="ECO:0000313" key="10">
    <source>
        <dbReference type="Proteomes" id="UP001408356"/>
    </source>
</evidence>
<evidence type="ECO:0000256" key="5">
    <source>
        <dbReference type="RuleBase" id="RU363050"/>
    </source>
</evidence>
<feature type="domain" description="Gamma tubulin complex component C-terminal" evidence="7">
    <location>
        <begin position="580"/>
        <end position="945"/>
    </location>
</feature>
<keyword evidence="3 5" id="KW-0493">Microtubule</keyword>
<dbReference type="PANTHER" id="PTHR19302:SF70">
    <property type="entry name" value="GAMMA-TUBULIN COMPLEX COMPONENT 6"/>
    <property type="match status" value="1"/>
</dbReference>
<sequence length="953" mass="107562">MANDDVGNVFAIPDFWKTSRWLNLPRPGKNEFFSLDLKAADKTEFSKIGKRIAEVRSEEFFKVPTALEPLNPDVSEELPSIVLPAIVSRKRSWDDIDLFDGASIRDHEAPVSTAGYKSWDGFVMPDIPPVEPLFITEAGPSTYDAALDSADDPLGLKNGSHHVVETHPYILALLALAMGRASIFFTWSEKIGSFVQDLDALRISGYSADVLLGLQTRCLQCGNISRFLQVFVQITYKTHPSAGRVALAKAVDTLLLVVQTKLGGQVKKIGSLLQLQSLVYPVYTILDYFNSMVAKLNKARTDEQMLSVLFAETQALEHGDELLRDIMREVLARVSEPWLDFAQKWMGLNIEDGIPMTKDGPGKSFVKVEDVAYVDDFGLENEEVDYVLDERRVPGFFPEDITQVMFETGKNLRLLRTHHAEHPLCSILESIDPPSLEWHYDWNSIQELQEKVNKYETTLLQAIRRGESCLASDARSQRHLSHAGYSLQLFGRAESQLAEQLVASIEELNQPLPVASVADRLSQLLHSRLFEDENSKESAGLDLAPHWSLLPLLSFGPLVQAQARLINREYMKLLFTSHKLRDHIRLQKDFQLLGSGLFCSRLSHALFDSDLETAERQAGVARNGGVMGLRLGSRDTWPPASSELRLALMGVLTESYSPAPKQAAWGKGQSDLPGDLSFAVRDLSDEEIEKCLNPGSLEALDFLRLSYKPPAQLAPVMTPMVLVKYDKIFKLLLRILRMLYVASELYQDLNGRTSRWQDVSDVALRFRTEAQHFISSITTYFFDTGIGLQWKKFESWLDQVQTDIENDDLADQRASVASPDNVREHHEQVLDSIMHTLLLRKRQQPVLKVLEDIFTFVLKFSHLARLEALGKPQTGHEDHSVAELYTMFKSKVDVFITVCRGLGERKGHNVKPAKNDMTNDDRKHGTEEENTIDRLLLRLEMSGYYGGTRYEHM</sequence>
<comment type="subcellular location">
    <subcellularLocation>
        <location evidence="5">Cytoplasm</location>
        <location evidence="5">Cytoskeleton</location>
        <location evidence="5">Microtubule organizing center</location>
    </subcellularLocation>
</comment>
<dbReference type="InterPro" id="IPR007259">
    <property type="entry name" value="GCP"/>
</dbReference>
<organism evidence="9 10">
    <name type="scientific">Seiridium unicorne</name>
    <dbReference type="NCBI Taxonomy" id="138068"/>
    <lineage>
        <taxon>Eukaryota</taxon>
        <taxon>Fungi</taxon>
        <taxon>Dikarya</taxon>
        <taxon>Ascomycota</taxon>
        <taxon>Pezizomycotina</taxon>
        <taxon>Sordariomycetes</taxon>
        <taxon>Xylariomycetidae</taxon>
        <taxon>Amphisphaeriales</taxon>
        <taxon>Sporocadaceae</taxon>
        <taxon>Seiridium</taxon>
    </lineage>
</organism>
<proteinExistence type="inferred from homology"/>
<evidence type="ECO:0000313" key="9">
    <source>
        <dbReference type="EMBL" id="KAK9420212.1"/>
    </source>
</evidence>
<reference evidence="9 10" key="1">
    <citation type="journal article" date="2024" name="J. Plant Pathol.">
        <title>Sequence and assembly of the genome of Seiridium unicorne, isolate CBS 538.82, causal agent of cypress canker disease.</title>
        <authorList>
            <person name="Scali E."/>
            <person name="Rocca G.D."/>
            <person name="Danti R."/>
            <person name="Garbelotto M."/>
            <person name="Barberini S."/>
            <person name="Baroncelli R."/>
            <person name="Emiliani G."/>
        </authorList>
    </citation>
    <scope>NUCLEOTIDE SEQUENCE [LARGE SCALE GENOMIC DNA]</scope>
    <source>
        <strain evidence="9 10">BM-138-508</strain>
    </source>
</reference>
<keyword evidence="10" id="KW-1185">Reference proteome</keyword>
<evidence type="ECO:0000259" key="7">
    <source>
        <dbReference type="Pfam" id="PF04130"/>
    </source>
</evidence>
<dbReference type="Pfam" id="PF04130">
    <property type="entry name" value="GCP_C_terminal"/>
    <property type="match status" value="1"/>
</dbReference>
<evidence type="ECO:0000256" key="3">
    <source>
        <dbReference type="ARBA" id="ARBA00022701"/>
    </source>
</evidence>
<protein>
    <recommendedName>
        <fullName evidence="5">Spindle pole body component</fullName>
    </recommendedName>
</protein>
<evidence type="ECO:0000256" key="1">
    <source>
        <dbReference type="ARBA" id="ARBA00010337"/>
    </source>
</evidence>
<evidence type="ECO:0000256" key="6">
    <source>
        <dbReference type="SAM" id="MobiDB-lite"/>
    </source>
</evidence>
<name>A0ABR2V016_9PEZI</name>
<dbReference type="InterPro" id="IPR042241">
    <property type="entry name" value="GCP_C_sf"/>
</dbReference>
<evidence type="ECO:0000256" key="2">
    <source>
        <dbReference type="ARBA" id="ARBA00022490"/>
    </source>
</evidence>
<dbReference type="Gene3D" id="1.20.120.1900">
    <property type="entry name" value="Gamma-tubulin complex, C-terminal domain"/>
    <property type="match status" value="1"/>
</dbReference>
<dbReference type="Proteomes" id="UP001408356">
    <property type="component" value="Unassembled WGS sequence"/>
</dbReference>
<dbReference type="Pfam" id="PF17681">
    <property type="entry name" value="GCP_N_terminal"/>
    <property type="match status" value="1"/>
</dbReference>
<accession>A0ABR2V016</accession>
<dbReference type="PANTHER" id="PTHR19302">
    <property type="entry name" value="GAMMA TUBULIN COMPLEX PROTEIN"/>
    <property type="match status" value="1"/>
</dbReference>
<dbReference type="InterPro" id="IPR041470">
    <property type="entry name" value="GCP_N"/>
</dbReference>
<dbReference type="EMBL" id="JARVKF010000257">
    <property type="protein sequence ID" value="KAK9420212.1"/>
    <property type="molecule type" value="Genomic_DNA"/>
</dbReference>
<feature type="region of interest" description="Disordered" evidence="6">
    <location>
        <begin position="908"/>
        <end position="927"/>
    </location>
</feature>
<evidence type="ECO:0000256" key="4">
    <source>
        <dbReference type="ARBA" id="ARBA00023212"/>
    </source>
</evidence>
<feature type="domain" description="Gamma tubulin complex component protein N-terminal" evidence="8">
    <location>
        <begin position="173"/>
        <end position="575"/>
    </location>
</feature>
<dbReference type="InterPro" id="IPR040457">
    <property type="entry name" value="GCP_C"/>
</dbReference>
<comment type="similarity">
    <text evidence="1 5">Belongs to the TUBGCP family.</text>
</comment>
<keyword evidence="4 5" id="KW-0206">Cytoskeleton</keyword>
<gene>
    <name evidence="9" type="ORF">SUNI508_06740</name>
</gene>